<accession>I4C6Z4</accession>
<dbReference type="Proteomes" id="UP000006055">
    <property type="component" value="Chromosome"/>
</dbReference>
<organism evidence="2 3">
    <name type="scientific">Desulfomonile tiedjei (strain ATCC 49306 / DSM 6799 / DCB-1)</name>
    <dbReference type="NCBI Taxonomy" id="706587"/>
    <lineage>
        <taxon>Bacteria</taxon>
        <taxon>Pseudomonadati</taxon>
        <taxon>Thermodesulfobacteriota</taxon>
        <taxon>Desulfomonilia</taxon>
        <taxon>Desulfomonilales</taxon>
        <taxon>Desulfomonilaceae</taxon>
        <taxon>Desulfomonile</taxon>
    </lineage>
</organism>
<dbReference type="GO" id="GO:0016787">
    <property type="term" value="F:hydrolase activity"/>
    <property type="evidence" value="ECO:0007669"/>
    <property type="project" value="UniProtKB-KW"/>
</dbReference>
<proteinExistence type="predicted"/>
<dbReference type="SUPFAM" id="SSF56219">
    <property type="entry name" value="DNase I-like"/>
    <property type="match status" value="1"/>
</dbReference>
<keyword evidence="2" id="KW-0378">Hydrolase</keyword>
<evidence type="ECO:0000313" key="3">
    <source>
        <dbReference type="Proteomes" id="UP000006055"/>
    </source>
</evidence>
<dbReference type="Pfam" id="PF03372">
    <property type="entry name" value="Exo_endo_phos"/>
    <property type="match status" value="1"/>
</dbReference>
<dbReference type="Gene3D" id="3.60.10.10">
    <property type="entry name" value="Endonuclease/exonuclease/phosphatase"/>
    <property type="match status" value="1"/>
</dbReference>
<protein>
    <submittedName>
        <fullName evidence="2">Metal-dependent hydrolase</fullName>
    </submittedName>
</protein>
<dbReference type="InterPro" id="IPR005135">
    <property type="entry name" value="Endo/exonuclease/phosphatase"/>
</dbReference>
<dbReference type="PANTHER" id="PTHR14859:SF15">
    <property type="entry name" value="ENDONUCLEASE_EXONUCLEASE_PHOSPHATASE DOMAIN-CONTAINING PROTEIN"/>
    <property type="match status" value="1"/>
</dbReference>
<gene>
    <name evidence="2" type="ordered locus">Desti_2656</name>
</gene>
<dbReference type="EMBL" id="CP003360">
    <property type="protein sequence ID" value="AFM25335.1"/>
    <property type="molecule type" value="Genomic_DNA"/>
</dbReference>
<dbReference type="eggNOG" id="COG3568">
    <property type="taxonomic scope" value="Bacteria"/>
</dbReference>
<evidence type="ECO:0000259" key="1">
    <source>
        <dbReference type="Pfam" id="PF03372"/>
    </source>
</evidence>
<name>I4C6Z4_DESTA</name>
<dbReference type="KEGG" id="dti:Desti_2656"/>
<dbReference type="GO" id="GO:0016020">
    <property type="term" value="C:membrane"/>
    <property type="evidence" value="ECO:0007669"/>
    <property type="project" value="GOC"/>
</dbReference>
<reference evidence="3" key="1">
    <citation type="submission" date="2012-06" db="EMBL/GenBank/DDBJ databases">
        <title>Complete sequence of chromosome of Desulfomonile tiedjei DSM 6799.</title>
        <authorList>
            <person name="Lucas S."/>
            <person name="Copeland A."/>
            <person name="Lapidus A."/>
            <person name="Glavina del Rio T."/>
            <person name="Dalin E."/>
            <person name="Tice H."/>
            <person name="Bruce D."/>
            <person name="Goodwin L."/>
            <person name="Pitluck S."/>
            <person name="Peters L."/>
            <person name="Ovchinnikova G."/>
            <person name="Zeytun A."/>
            <person name="Lu M."/>
            <person name="Kyrpides N."/>
            <person name="Mavromatis K."/>
            <person name="Ivanova N."/>
            <person name="Brettin T."/>
            <person name="Detter J.C."/>
            <person name="Han C."/>
            <person name="Larimer F."/>
            <person name="Land M."/>
            <person name="Hauser L."/>
            <person name="Markowitz V."/>
            <person name="Cheng J.-F."/>
            <person name="Hugenholtz P."/>
            <person name="Woyke T."/>
            <person name="Wu D."/>
            <person name="Spring S."/>
            <person name="Schroeder M."/>
            <person name="Brambilla E."/>
            <person name="Klenk H.-P."/>
            <person name="Eisen J.A."/>
        </authorList>
    </citation>
    <scope>NUCLEOTIDE SEQUENCE [LARGE SCALE GENOMIC DNA]</scope>
    <source>
        <strain evidence="3">ATCC 49306 / DSM 6799 / DCB-1</strain>
    </source>
</reference>
<keyword evidence="3" id="KW-1185">Reference proteome</keyword>
<dbReference type="OrthoDB" id="9813425at2"/>
<dbReference type="PANTHER" id="PTHR14859">
    <property type="entry name" value="CALCOFLUOR WHITE HYPERSENSITIVE PROTEIN PRECURSOR"/>
    <property type="match status" value="1"/>
</dbReference>
<evidence type="ECO:0000313" key="2">
    <source>
        <dbReference type="EMBL" id="AFM25335.1"/>
    </source>
</evidence>
<dbReference type="InterPro" id="IPR036691">
    <property type="entry name" value="Endo/exonu/phosph_ase_sf"/>
</dbReference>
<dbReference type="STRING" id="706587.Desti_2656"/>
<feature type="domain" description="Endonuclease/exonuclease/phosphatase" evidence="1">
    <location>
        <begin position="19"/>
        <end position="223"/>
    </location>
</feature>
<dbReference type="InterPro" id="IPR051916">
    <property type="entry name" value="GPI-anchor_lipid_remodeler"/>
</dbReference>
<dbReference type="RefSeq" id="WP_014810476.1">
    <property type="nucleotide sequence ID" value="NC_018025.1"/>
</dbReference>
<sequence>MRGSRISIASYNVHAWNGMDRSYNPRRIIQVLDELKADVIALQEACFPENEAFSRLMQDITKTTGLELIAGPTFCRNGENFGNVLLTRYPVSRLRRLDLSVRSREPRGALDVDLDVNGTILRVVATHLGLRASERRAQVDILLESLSIGHVQYTVVMGDFNIWSPLSPAKHRLTKRLGKGPTLATYPTMFPLFALDRIFVRPKKILKEFTVHKSVTAKIASDHLPIKAVLELG</sequence>
<dbReference type="AlphaFoldDB" id="I4C6Z4"/>
<dbReference type="GO" id="GO:0006506">
    <property type="term" value="P:GPI anchor biosynthetic process"/>
    <property type="evidence" value="ECO:0007669"/>
    <property type="project" value="TreeGrafter"/>
</dbReference>
<dbReference type="HOGENOM" id="CLU_060500_3_0_7"/>